<keyword evidence="1" id="KW-0472">Membrane</keyword>
<dbReference type="AlphaFoldDB" id="A0A6A4H181"/>
<name>A0A6A4H181_9AGAR</name>
<keyword evidence="3" id="KW-1185">Reference proteome</keyword>
<protein>
    <submittedName>
        <fullName evidence="2">Uncharacterized protein</fullName>
    </submittedName>
</protein>
<dbReference type="Proteomes" id="UP000799118">
    <property type="component" value="Unassembled WGS sequence"/>
</dbReference>
<dbReference type="EMBL" id="ML769640">
    <property type="protein sequence ID" value="KAE9390957.1"/>
    <property type="molecule type" value="Genomic_DNA"/>
</dbReference>
<reference evidence="2" key="1">
    <citation type="journal article" date="2019" name="Environ. Microbiol.">
        <title>Fungal ecological strategies reflected in gene transcription - a case study of two litter decomposers.</title>
        <authorList>
            <person name="Barbi F."/>
            <person name="Kohler A."/>
            <person name="Barry K."/>
            <person name="Baskaran P."/>
            <person name="Daum C."/>
            <person name="Fauchery L."/>
            <person name="Ihrmark K."/>
            <person name="Kuo A."/>
            <person name="LaButti K."/>
            <person name="Lipzen A."/>
            <person name="Morin E."/>
            <person name="Grigoriev I.V."/>
            <person name="Henrissat B."/>
            <person name="Lindahl B."/>
            <person name="Martin F."/>
        </authorList>
    </citation>
    <scope>NUCLEOTIDE SEQUENCE</scope>
    <source>
        <strain evidence="2">JB14</strain>
    </source>
</reference>
<proteinExistence type="predicted"/>
<keyword evidence="1" id="KW-1133">Transmembrane helix</keyword>
<accession>A0A6A4H181</accession>
<sequence length="52" mass="5770">MRPLLKFGSSPYCWVFVYATALVLYGDKPYRALFRVSCSFPGAKTSTLTTGT</sequence>
<evidence type="ECO:0000256" key="1">
    <source>
        <dbReference type="SAM" id="Phobius"/>
    </source>
</evidence>
<evidence type="ECO:0000313" key="3">
    <source>
        <dbReference type="Proteomes" id="UP000799118"/>
    </source>
</evidence>
<keyword evidence="1" id="KW-0812">Transmembrane</keyword>
<organism evidence="2 3">
    <name type="scientific">Gymnopus androsaceus JB14</name>
    <dbReference type="NCBI Taxonomy" id="1447944"/>
    <lineage>
        <taxon>Eukaryota</taxon>
        <taxon>Fungi</taxon>
        <taxon>Dikarya</taxon>
        <taxon>Basidiomycota</taxon>
        <taxon>Agaricomycotina</taxon>
        <taxon>Agaricomycetes</taxon>
        <taxon>Agaricomycetidae</taxon>
        <taxon>Agaricales</taxon>
        <taxon>Marasmiineae</taxon>
        <taxon>Omphalotaceae</taxon>
        <taxon>Gymnopus</taxon>
    </lineage>
</organism>
<gene>
    <name evidence="2" type="ORF">BT96DRAFT_925589</name>
</gene>
<feature type="transmembrane region" description="Helical" evidence="1">
    <location>
        <begin position="6"/>
        <end position="25"/>
    </location>
</feature>
<evidence type="ECO:0000313" key="2">
    <source>
        <dbReference type="EMBL" id="KAE9390957.1"/>
    </source>
</evidence>